<dbReference type="Gene3D" id="3.30.160.60">
    <property type="entry name" value="Classic Zinc Finger"/>
    <property type="match status" value="1"/>
</dbReference>
<organism evidence="7 8">
    <name type="scientific">Brassicogethes aeneus</name>
    <name type="common">Rape pollen beetle</name>
    <name type="synonym">Meligethes aeneus</name>
    <dbReference type="NCBI Taxonomy" id="1431903"/>
    <lineage>
        <taxon>Eukaryota</taxon>
        <taxon>Metazoa</taxon>
        <taxon>Ecdysozoa</taxon>
        <taxon>Arthropoda</taxon>
        <taxon>Hexapoda</taxon>
        <taxon>Insecta</taxon>
        <taxon>Pterygota</taxon>
        <taxon>Neoptera</taxon>
        <taxon>Endopterygota</taxon>
        <taxon>Coleoptera</taxon>
        <taxon>Polyphaga</taxon>
        <taxon>Cucujiformia</taxon>
        <taxon>Nitidulidae</taxon>
        <taxon>Meligethinae</taxon>
        <taxon>Brassicogethes</taxon>
    </lineage>
</organism>
<dbReference type="Gene3D" id="3.30.710.10">
    <property type="entry name" value="Potassium Channel Kv1.1, Chain A"/>
    <property type="match status" value="1"/>
</dbReference>
<sequence length="274" mass="32157">MSEQQFILRWHYHETTILHNLPFLIENDVLTDITLSVGHHQVRAHKVILAMCSSYFLQLFQEMKYAQHPVIVLHNVKIEDIRAVLSFIYRGQCVVTQEELPGLLSVGRLLKIQGLCDMKVPETQKDRLIGNENCQNYEKIPIKTEKDNCDYNKRQKTEISENNNEDINNFEDGNNSWNKNLFDSEKTLLKPEDLTTTNRKTNKEGSETCKCFICGKYLSNQYNLRVHMETHQETYHACQSCPHVSRSRDALRKHVSYRHPEEYSTRKRKKPTDS</sequence>
<dbReference type="SUPFAM" id="SSF57667">
    <property type="entry name" value="beta-beta-alpha zinc fingers"/>
    <property type="match status" value="1"/>
</dbReference>
<name>A0A9P0BL22_BRAAE</name>
<dbReference type="InterPro" id="IPR013087">
    <property type="entry name" value="Znf_C2H2_type"/>
</dbReference>
<dbReference type="InterPro" id="IPR051095">
    <property type="entry name" value="Dros_DevTransReg"/>
</dbReference>
<keyword evidence="2" id="KW-0539">Nucleus</keyword>
<proteinExistence type="predicted"/>
<evidence type="ECO:0000256" key="4">
    <source>
        <dbReference type="SAM" id="MobiDB-lite"/>
    </source>
</evidence>
<accession>A0A9P0BL22</accession>
<dbReference type="Pfam" id="PF00651">
    <property type="entry name" value="BTB"/>
    <property type="match status" value="1"/>
</dbReference>
<dbReference type="InterPro" id="IPR036236">
    <property type="entry name" value="Znf_C2H2_sf"/>
</dbReference>
<evidence type="ECO:0000259" key="5">
    <source>
        <dbReference type="PROSITE" id="PS50097"/>
    </source>
</evidence>
<keyword evidence="3" id="KW-0862">Zinc</keyword>
<keyword evidence="3" id="KW-0863">Zinc-finger</keyword>
<dbReference type="GO" id="GO:0006357">
    <property type="term" value="P:regulation of transcription by RNA polymerase II"/>
    <property type="evidence" value="ECO:0007669"/>
    <property type="project" value="TreeGrafter"/>
</dbReference>
<keyword evidence="8" id="KW-1185">Reference proteome</keyword>
<dbReference type="PROSITE" id="PS00028">
    <property type="entry name" value="ZINC_FINGER_C2H2_1"/>
    <property type="match status" value="1"/>
</dbReference>
<comment type="subcellular location">
    <subcellularLocation>
        <location evidence="1">Nucleus</location>
    </subcellularLocation>
</comment>
<dbReference type="Proteomes" id="UP001154078">
    <property type="component" value="Chromosome 9"/>
</dbReference>
<dbReference type="GO" id="GO:0008270">
    <property type="term" value="F:zinc ion binding"/>
    <property type="evidence" value="ECO:0007669"/>
    <property type="project" value="UniProtKB-KW"/>
</dbReference>
<dbReference type="InterPro" id="IPR011333">
    <property type="entry name" value="SKP1/BTB/POZ_sf"/>
</dbReference>
<evidence type="ECO:0000256" key="3">
    <source>
        <dbReference type="PROSITE-ProRule" id="PRU00042"/>
    </source>
</evidence>
<dbReference type="GO" id="GO:0048513">
    <property type="term" value="P:animal organ development"/>
    <property type="evidence" value="ECO:0007669"/>
    <property type="project" value="UniProtKB-ARBA"/>
</dbReference>
<dbReference type="PANTHER" id="PTHR23110">
    <property type="entry name" value="BTB DOMAIN TRANSCRIPTION FACTOR"/>
    <property type="match status" value="1"/>
</dbReference>
<dbReference type="Pfam" id="PF00096">
    <property type="entry name" value="zf-C2H2"/>
    <property type="match status" value="1"/>
</dbReference>
<dbReference type="AlphaFoldDB" id="A0A9P0BL22"/>
<dbReference type="GO" id="GO:0048666">
    <property type="term" value="P:neuron development"/>
    <property type="evidence" value="ECO:0007669"/>
    <property type="project" value="UniProtKB-ARBA"/>
</dbReference>
<dbReference type="EMBL" id="OV121140">
    <property type="protein sequence ID" value="CAH0564085.1"/>
    <property type="molecule type" value="Genomic_DNA"/>
</dbReference>
<dbReference type="GO" id="GO:0003006">
    <property type="term" value="P:developmental process involved in reproduction"/>
    <property type="evidence" value="ECO:0007669"/>
    <property type="project" value="UniProtKB-ARBA"/>
</dbReference>
<evidence type="ECO:0000313" key="7">
    <source>
        <dbReference type="EMBL" id="CAH0564085.1"/>
    </source>
</evidence>
<dbReference type="CDD" id="cd18315">
    <property type="entry name" value="BTB_POZ_BAB-like"/>
    <property type="match status" value="1"/>
</dbReference>
<dbReference type="PANTHER" id="PTHR23110:SF99">
    <property type="entry name" value="BROAD-COMPLEX CORE PROTEIN ISOFORM 6"/>
    <property type="match status" value="1"/>
</dbReference>
<gene>
    <name evidence="7" type="ORF">MELIAE_LOCUS12711</name>
</gene>
<evidence type="ECO:0000259" key="6">
    <source>
        <dbReference type="PROSITE" id="PS50157"/>
    </source>
</evidence>
<dbReference type="PROSITE" id="PS50097">
    <property type="entry name" value="BTB"/>
    <property type="match status" value="1"/>
</dbReference>
<feature type="domain" description="BTB" evidence="5">
    <location>
        <begin position="31"/>
        <end position="97"/>
    </location>
</feature>
<dbReference type="SUPFAM" id="SSF54695">
    <property type="entry name" value="POZ domain"/>
    <property type="match status" value="1"/>
</dbReference>
<evidence type="ECO:0000256" key="1">
    <source>
        <dbReference type="ARBA" id="ARBA00004123"/>
    </source>
</evidence>
<dbReference type="SMART" id="SM00355">
    <property type="entry name" value="ZnF_C2H2"/>
    <property type="match status" value="2"/>
</dbReference>
<feature type="domain" description="C2H2-type" evidence="6">
    <location>
        <begin position="209"/>
        <end position="236"/>
    </location>
</feature>
<dbReference type="SMART" id="SM00225">
    <property type="entry name" value="BTB"/>
    <property type="match status" value="1"/>
</dbReference>
<dbReference type="GO" id="GO:0005634">
    <property type="term" value="C:nucleus"/>
    <property type="evidence" value="ECO:0007669"/>
    <property type="project" value="UniProtKB-SubCell"/>
</dbReference>
<dbReference type="InterPro" id="IPR000210">
    <property type="entry name" value="BTB/POZ_dom"/>
</dbReference>
<dbReference type="PROSITE" id="PS50157">
    <property type="entry name" value="ZINC_FINGER_C2H2_2"/>
    <property type="match status" value="1"/>
</dbReference>
<protein>
    <submittedName>
        <fullName evidence="7">Uncharacterized protein</fullName>
    </submittedName>
</protein>
<reference evidence="7" key="1">
    <citation type="submission" date="2021-12" db="EMBL/GenBank/DDBJ databases">
        <authorList>
            <person name="King R."/>
        </authorList>
    </citation>
    <scope>NUCLEOTIDE SEQUENCE</scope>
</reference>
<keyword evidence="3" id="KW-0479">Metal-binding</keyword>
<evidence type="ECO:0000256" key="2">
    <source>
        <dbReference type="ARBA" id="ARBA00023242"/>
    </source>
</evidence>
<feature type="region of interest" description="Disordered" evidence="4">
    <location>
        <begin position="249"/>
        <end position="274"/>
    </location>
</feature>
<evidence type="ECO:0000313" key="8">
    <source>
        <dbReference type="Proteomes" id="UP001154078"/>
    </source>
</evidence>
<dbReference type="OrthoDB" id="6425912at2759"/>